<sequence length="283" mass="31851">MSISNQSFKEYSFAHHGEVYKILDTVFRANGIDYYLIGANARDVAFYKVGEKPKRATADIDFAVMVPNHEQFDAVKEELKKHGFEKSQGNMPYSLFHAESKTTIDLLPFGGIEEERMVRFAEGNLELSAVGLTQVSKEIESFDHPYGIALPVTPAHGLVILKLIAWSEKPGDREKDLGDTANILRIAWALYEPEIFRENAEHSDLFEMENFDTRLVGARIMGRKMKRILVLDAALEVKINNLLNQEIQNPSSPLSIALVKALDCSMNHAKDIIRSLKLGVTEN</sequence>
<evidence type="ECO:0000313" key="1">
    <source>
        <dbReference type="EMBL" id="MBW8201644.1"/>
    </source>
</evidence>
<name>A0ABS7EVL9_9FLAO</name>
<protein>
    <recommendedName>
        <fullName evidence="3">Nucleotidyltransferase</fullName>
    </recommendedName>
</protein>
<dbReference type="Proteomes" id="UP001196136">
    <property type="component" value="Unassembled WGS sequence"/>
</dbReference>
<proteinExistence type="predicted"/>
<keyword evidence="2" id="KW-1185">Reference proteome</keyword>
<dbReference type="Gene3D" id="3.30.460.40">
    <property type="match status" value="1"/>
</dbReference>
<organism evidence="1 2">
    <name type="scientific">Flagellimonas abyssi</name>
    <dbReference type="NCBI Taxonomy" id="2864871"/>
    <lineage>
        <taxon>Bacteria</taxon>
        <taxon>Pseudomonadati</taxon>
        <taxon>Bacteroidota</taxon>
        <taxon>Flavobacteriia</taxon>
        <taxon>Flavobacteriales</taxon>
        <taxon>Flavobacteriaceae</taxon>
        <taxon>Flagellimonas</taxon>
    </lineage>
</organism>
<accession>A0ABS7EVL9</accession>
<evidence type="ECO:0000313" key="2">
    <source>
        <dbReference type="Proteomes" id="UP001196136"/>
    </source>
</evidence>
<dbReference type="EMBL" id="JAHZSV010000037">
    <property type="protein sequence ID" value="MBW8201644.1"/>
    <property type="molecule type" value="Genomic_DNA"/>
</dbReference>
<gene>
    <name evidence="1" type="ORF">K1F36_17615</name>
</gene>
<comment type="caution">
    <text evidence="1">The sequence shown here is derived from an EMBL/GenBank/DDBJ whole genome shotgun (WGS) entry which is preliminary data.</text>
</comment>
<evidence type="ECO:0008006" key="3">
    <source>
        <dbReference type="Google" id="ProtNLM"/>
    </source>
</evidence>
<reference evidence="1 2" key="1">
    <citation type="submission" date="2021-08" db="EMBL/GenBank/DDBJ databases">
        <title>Muricauda profundi sp. nov., a marine bacterium isolated from deep seawater of the Mariana Trench.</title>
        <authorList>
            <person name="Wei Y."/>
        </authorList>
    </citation>
    <scope>NUCLEOTIDE SEQUENCE [LARGE SCALE GENOMIC DNA]</scope>
    <source>
        <strain evidence="1 2">W52</strain>
    </source>
</reference>
<dbReference type="RefSeq" id="WP_220114951.1">
    <property type="nucleotide sequence ID" value="NZ_JAHZSV010000037.1"/>
</dbReference>